<dbReference type="SMART" id="SM00382">
    <property type="entry name" value="AAA"/>
    <property type="match status" value="1"/>
</dbReference>
<keyword evidence="4" id="KW-0067">ATP-binding</keyword>
<dbReference type="InterPro" id="IPR003439">
    <property type="entry name" value="ABC_transporter-like_ATP-bd"/>
</dbReference>
<evidence type="ECO:0000313" key="10">
    <source>
        <dbReference type="EMBL" id="AJE23908.1"/>
    </source>
</evidence>
<sequence>MKLLRLLFRNSPRALVGVMLLSFSSVLLSIGTIAFINLRLIAVGDRPGLALLQFGALLALLLLVASAAQVALHRLGHRFVYRLRRDLVKRLLDTDIQRLERLGGSRILASLSSDIRNITIAFVHLPELVYGLVLSLAAFAYLAWLSAPLFAVTLAWMGLTLAVGWLCVGRVNRHIRLLREAEDRLYRDYQALIDGRKELALNRERARRLYEEEFDADAEAYRHHVTRADIYNGLAGNWANIMVLGSIGLVFYCAGGLGWAGAATAATFALTVLFLRAPMIATVGSLPSLLAARVALDALEALELAPLRREFKAPAPAPAWQCLELRGVIYRYPGEGDEGGFDVGPLDLRIERGELLFLVGGNGSGKSTLARLLTGLYRPVAGQILLDGRALDEADWPAYRRLFSSVFTDFHLFARLLGPDGGEAEEGGPDRWLERLHLAHKVRHAGGRLLDTRYSQGQRKRLALLLAMLEERDILVLDEWAADQDPLFRRLFYRELLPQLKALGKTVLAITHDDHYFDQADRLLKMDGGRLVELTGEQRARASADALQAIGGPARALAAD</sequence>
<keyword evidence="2 7" id="KW-0812">Transmembrane</keyword>
<evidence type="ECO:0000313" key="11">
    <source>
        <dbReference type="Proteomes" id="UP000068210"/>
    </source>
</evidence>
<dbReference type="SUPFAM" id="SSF52540">
    <property type="entry name" value="P-loop containing nucleoside triphosphate hydrolases"/>
    <property type="match status" value="1"/>
</dbReference>
<keyword evidence="11" id="KW-1185">Reference proteome</keyword>
<dbReference type="PANTHER" id="PTHR24221:SF654">
    <property type="entry name" value="ATP-BINDING CASSETTE SUB-FAMILY B MEMBER 6"/>
    <property type="match status" value="1"/>
</dbReference>
<dbReference type="GO" id="GO:0016887">
    <property type="term" value="F:ATP hydrolysis activity"/>
    <property type="evidence" value="ECO:0007669"/>
    <property type="project" value="InterPro"/>
</dbReference>
<dbReference type="GO" id="GO:0005886">
    <property type="term" value="C:plasma membrane"/>
    <property type="evidence" value="ECO:0007669"/>
    <property type="project" value="UniProtKB-SubCell"/>
</dbReference>
<feature type="domain" description="ABC transporter" evidence="8">
    <location>
        <begin position="323"/>
        <end position="553"/>
    </location>
</feature>
<dbReference type="InterPro" id="IPR036640">
    <property type="entry name" value="ABC1_TM_sf"/>
</dbReference>
<evidence type="ECO:0000256" key="7">
    <source>
        <dbReference type="SAM" id="Phobius"/>
    </source>
</evidence>
<dbReference type="InterPro" id="IPR003593">
    <property type="entry name" value="AAA+_ATPase"/>
</dbReference>
<dbReference type="GO" id="GO:0140359">
    <property type="term" value="F:ABC-type transporter activity"/>
    <property type="evidence" value="ECO:0007669"/>
    <property type="project" value="InterPro"/>
</dbReference>
<evidence type="ECO:0000256" key="4">
    <source>
        <dbReference type="ARBA" id="ARBA00022840"/>
    </source>
</evidence>
<dbReference type="SUPFAM" id="SSF90123">
    <property type="entry name" value="ABC transporter transmembrane region"/>
    <property type="match status" value="1"/>
</dbReference>
<evidence type="ECO:0000256" key="6">
    <source>
        <dbReference type="ARBA" id="ARBA00023136"/>
    </source>
</evidence>
<dbReference type="InterPro" id="IPR027417">
    <property type="entry name" value="P-loop_NTPase"/>
</dbReference>
<name>A0A0C4WM74_9GAMM</name>
<evidence type="ECO:0000256" key="1">
    <source>
        <dbReference type="ARBA" id="ARBA00004651"/>
    </source>
</evidence>
<geneLocation type="plasmid" evidence="10 11">
    <name>pAcX50f</name>
</geneLocation>
<feature type="transmembrane region" description="Helical" evidence="7">
    <location>
        <begin position="120"/>
        <end position="143"/>
    </location>
</feature>
<dbReference type="InterPro" id="IPR017871">
    <property type="entry name" value="ABC_transporter-like_CS"/>
</dbReference>
<dbReference type="GO" id="GO:0005524">
    <property type="term" value="F:ATP binding"/>
    <property type="evidence" value="ECO:0007669"/>
    <property type="project" value="UniProtKB-KW"/>
</dbReference>
<dbReference type="RefSeq" id="WP_040107435.1">
    <property type="nucleotide sequence ID" value="NZ_CP010421.1"/>
</dbReference>
<dbReference type="Gene3D" id="3.40.50.300">
    <property type="entry name" value="P-loop containing nucleotide triphosphate hydrolases"/>
    <property type="match status" value="1"/>
</dbReference>
<feature type="domain" description="ABC transmembrane type-1" evidence="9">
    <location>
        <begin position="14"/>
        <end position="291"/>
    </location>
</feature>
<dbReference type="AlphaFoldDB" id="A0A0C4WM74"/>
<evidence type="ECO:0000256" key="5">
    <source>
        <dbReference type="ARBA" id="ARBA00022989"/>
    </source>
</evidence>
<evidence type="ECO:0000259" key="8">
    <source>
        <dbReference type="PROSITE" id="PS50893"/>
    </source>
</evidence>
<dbReference type="Gene3D" id="1.20.1560.10">
    <property type="entry name" value="ABC transporter type 1, transmembrane domain"/>
    <property type="match status" value="1"/>
</dbReference>
<evidence type="ECO:0000256" key="3">
    <source>
        <dbReference type="ARBA" id="ARBA00022741"/>
    </source>
</evidence>
<dbReference type="GO" id="GO:0015833">
    <property type="term" value="P:peptide transport"/>
    <property type="evidence" value="ECO:0007669"/>
    <property type="project" value="InterPro"/>
</dbReference>
<dbReference type="InterPro" id="IPR005898">
    <property type="entry name" value="Cyc_pep_transpt_SyrD/YojI"/>
</dbReference>
<dbReference type="PROSITE" id="PS00211">
    <property type="entry name" value="ABC_TRANSPORTER_1"/>
    <property type="match status" value="1"/>
</dbReference>
<dbReference type="InterPro" id="IPR011527">
    <property type="entry name" value="ABC1_TM_dom"/>
</dbReference>
<dbReference type="FunFam" id="3.40.50.300:FF:001035">
    <property type="entry name" value="ABC transporter ATP-binding protein YojI"/>
    <property type="match status" value="1"/>
</dbReference>
<organism evidence="10 11">
    <name type="scientific">Azotobacter chroococcum NCIMB 8003</name>
    <dbReference type="NCBI Taxonomy" id="1328314"/>
    <lineage>
        <taxon>Bacteria</taxon>
        <taxon>Pseudomonadati</taxon>
        <taxon>Pseudomonadota</taxon>
        <taxon>Gammaproteobacteria</taxon>
        <taxon>Pseudomonadales</taxon>
        <taxon>Pseudomonadaceae</taxon>
        <taxon>Azotobacter</taxon>
    </lineage>
</organism>
<dbReference type="HOGENOM" id="CLU_023671_1_0_6"/>
<feature type="transmembrane region" description="Helical" evidence="7">
    <location>
        <begin position="12"/>
        <end position="38"/>
    </location>
</feature>
<keyword evidence="5 7" id="KW-1133">Transmembrane helix</keyword>
<proteinExistence type="predicted"/>
<dbReference type="KEGG" id="acx:Achr_f2140"/>
<dbReference type="PANTHER" id="PTHR24221">
    <property type="entry name" value="ATP-BINDING CASSETTE SUB-FAMILY B"/>
    <property type="match status" value="1"/>
</dbReference>
<comment type="subcellular location">
    <subcellularLocation>
        <location evidence="1">Cell membrane</location>
        <topology evidence="1">Multi-pass membrane protein</topology>
    </subcellularLocation>
</comment>
<feature type="transmembrane region" description="Helical" evidence="7">
    <location>
        <begin position="149"/>
        <end position="168"/>
    </location>
</feature>
<evidence type="ECO:0000259" key="9">
    <source>
        <dbReference type="PROSITE" id="PS50929"/>
    </source>
</evidence>
<dbReference type="Pfam" id="PF00005">
    <property type="entry name" value="ABC_tran"/>
    <property type="match status" value="1"/>
</dbReference>
<dbReference type="GO" id="GO:0034040">
    <property type="term" value="F:ATPase-coupled lipid transmembrane transporter activity"/>
    <property type="evidence" value="ECO:0007669"/>
    <property type="project" value="TreeGrafter"/>
</dbReference>
<protein>
    <submittedName>
        <fullName evidence="10">Cyclic peptide transporter</fullName>
    </submittedName>
</protein>
<feature type="transmembrane region" description="Helical" evidence="7">
    <location>
        <begin position="50"/>
        <end position="72"/>
    </location>
</feature>
<evidence type="ECO:0000256" key="2">
    <source>
        <dbReference type="ARBA" id="ARBA00022692"/>
    </source>
</evidence>
<keyword evidence="10" id="KW-0614">Plasmid</keyword>
<dbReference type="NCBIfam" id="TIGR01194">
    <property type="entry name" value="cyc_pep_trnsptr"/>
    <property type="match status" value="1"/>
</dbReference>
<feature type="transmembrane region" description="Helical" evidence="7">
    <location>
        <begin position="257"/>
        <end position="275"/>
    </location>
</feature>
<gene>
    <name evidence="10" type="ORF">Achr_f2140</name>
</gene>
<reference evidence="10 11" key="1">
    <citation type="journal article" date="2015" name="PLoS ONE">
        <title>Azotobacter Genomes: The Genome of Azotobacter chroococcum NCIMB 8003 (ATCC 4412).</title>
        <authorList>
            <person name="Robson R.L."/>
            <person name="Jones R."/>
            <person name="Robson R.M."/>
            <person name="Schwartz A."/>
            <person name="Richardson T.H."/>
        </authorList>
    </citation>
    <scope>NUCLEOTIDE SEQUENCE [LARGE SCALE GENOMIC DNA]</scope>
    <source>
        <strain evidence="10 11">NCIMB 8003</strain>
        <plasmid evidence="11">Plasmid pAcX50f</plasmid>
    </source>
</reference>
<dbReference type="GO" id="GO:1904680">
    <property type="term" value="F:peptide transmembrane transporter activity"/>
    <property type="evidence" value="ECO:0007669"/>
    <property type="project" value="InterPro"/>
</dbReference>
<dbReference type="Proteomes" id="UP000068210">
    <property type="component" value="Plasmid pAcX50f"/>
</dbReference>
<dbReference type="Pfam" id="PF00664">
    <property type="entry name" value="ABC_membrane"/>
    <property type="match status" value="1"/>
</dbReference>
<dbReference type="PROSITE" id="PS50929">
    <property type="entry name" value="ABC_TM1F"/>
    <property type="match status" value="1"/>
</dbReference>
<keyword evidence="6 7" id="KW-0472">Membrane</keyword>
<keyword evidence="3" id="KW-0547">Nucleotide-binding</keyword>
<dbReference type="NCBIfam" id="NF007813">
    <property type="entry name" value="PRK10522.1"/>
    <property type="match status" value="1"/>
</dbReference>
<accession>A0A0C4WM74</accession>
<dbReference type="PROSITE" id="PS50893">
    <property type="entry name" value="ABC_TRANSPORTER_2"/>
    <property type="match status" value="1"/>
</dbReference>
<dbReference type="EMBL" id="CP010421">
    <property type="protein sequence ID" value="AJE23908.1"/>
    <property type="molecule type" value="Genomic_DNA"/>
</dbReference>
<dbReference type="InterPro" id="IPR039421">
    <property type="entry name" value="Type_1_exporter"/>
</dbReference>